<name>A0ABM8TCE7_9BURK</name>
<evidence type="ECO:0000256" key="10">
    <source>
        <dbReference type="ARBA" id="ARBA00022964"/>
    </source>
</evidence>
<dbReference type="InterPro" id="IPR029068">
    <property type="entry name" value="Glyas_Bleomycin-R_OHBP_Dase"/>
</dbReference>
<keyword evidence="12 15" id="KW-0408">Iron</keyword>
<dbReference type="CDD" id="cd07243">
    <property type="entry name" value="2_3_CTD_C"/>
    <property type="match status" value="1"/>
</dbReference>
<evidence type="ECO:0000256" key="5">
    <source>
        <dbReference type="ARBA" id="ARBA00013117"/>
    </source>
</evidence>
<comment type="similarity">
    <text evidence="3 15">Belongs to the extradiol ring-cleavage dioxygenase family.</text>
</comment>
<protein>
    <recommendedName>
        <fullName evidence="6">Metapyrocatechase</fullName>
        <ecNumber evidence="5">1.13.11.2</ecNumber>
    </recommendedName>
    <alternativeName>
        <fullName evidence="14">CatO2ase</fullName>
    </alternativeName>
    <alternativeName>
        <fullName evidence="13">Catechol 2,3-dioxygenase</fullName>
    </alternativeName>
</protein>
<dbReference type="InterPro" id="IPR054560">
    <property type="entry name" value="XylE-like_N"/>
</dbReference>
<dbReference type="RefSeq" id="WP_211952174.1">
    <property type="nucleotide sequence ID" value="NZ_CAJPVI010000004.1"/>
</dbReference>
<dbReference type="InterPro" id="IPR037523">
    <property type="entry name" value="VOC_core"/>
</dbReference>
<dbReference type="InterPro" id="IPR017624">
    <property type="entry name" value="Catechol_2-3_dOase"/>
</dbReference>
<dbReference type="GO" id="GO:0018577">
    <property type="term" value="F:catechol 2,3-dioxygenase activity"/>
    <property type="evidence" value="ECO:0007669"/>
    <property type="project" value="UniProtKB-EC"/>
</dbReference>
<evidence type="ECO:0000256" key="11">
    <source>
        <dbReference type="ARBA" id="ARBA00023002"/>
    </source>
</evidence>
<dbReference type="InterPro" id="IPR004360">
    <property type="entry name" value="Glyas_Fos-R_dOase_dom"/>
</dbReference>
<dbReference type="EC" id="1.13.11.2" evidence="5"/>
<evidence type="ECO:0000313" key="18">
    <source>
        <dbReference type="Proteomes" id="UP000672657"/>
    </source>
</evidence>
<evidence type="ECO:0000256" key="4">
    <source>
        <dbReference type="ARBA" id="ARBA00011881"/>
    </source>
</evidence>
<reference evidence="17 18" key="1">
    <citation type="submission" date="2021-03" db="EMBL/GenBank/DDBJ databases">
        <authorList>
            <person name="Peeters C."/>
        </authorList>
    </citation>
    <scope>NUCLEOTIDE SEQUENCE [LARGE SCALE GENOMIC DNA]</scope>
    <source>
        <strain evidence="17 18">LMG 26411</strain>
    </source>
</reference>
<comment type="cofactor">
    <cofactor evidence="2 15">
        <name>Fe(2+)</name>
        <dbReference type="ChEBI" id="CHEBI:29033"/>
    </cofactor>
</comment>
<evidence type="ECO:0000256" key="7">
    <source>
        <dbReference type="ARBA" id="ARBA00022723"/>
    </source>
</evidence>
<organism evidence="17 18">
    <name type="scientific">Cupriavidus numazuensis</name>
    <dbReference type="NCBI Taxonomy" id="221992"/>
    <lineage>
        <taxon>Bacteria</taxon>
        <taxon>Pseudomonadati</taxon>
        <taxon>Pseudomonadota</taxon>
        <taxon>Betaproteobacteria</taxon>
        <taxon>Burkholderiales</taxon>
        <taxon>Burkholderiaceae</taxon>
        <taxon>Cupriavidus</taxon>
    </lineage>
</organism>
<evidence type="ECO:0000256" key="9">
    <source>
        <dbReference type="ARBA" id="ARBA00022797"/>
    </source>
</evidence>
<evidence type="ECO:0000256" key="2">
    <source>
        <dbReference type="ARBA" id="ARBA00001954"/>
    </source>
</evidence>
<accession>A0ABM8TCE7</accession>
<keyword evidence="8" id="KW-0677">Repeat</keyword>
<sequence>MALTGVLRPGHVAIRVLEMGPALKHYTEVLGLIEVARDDQGRVFLKAWDEHDHHSVVLREADEAGMDYMGWLVDSHGSLEALAAAVKESGLCTNLEWIPAGEHPATGVRFRFVIPTGHVMELYAKKEKVGNDCGEDGPDINPRPWPDGLRGMAPSRFDHCLLYGDDLDGTVELFTKVLGFGVAEQVMAGPDKSLMIGAFLSCSNKAHDVAFIRQPVKGKFHHASFHLGSWEQVLRAGDIISRTRTSIDIGPTRHGITRGETIYFFDPSGNRNEVFCGGYVYYPDKPTITWWEQELGAGIFYHDRKLNEAFLSVFT</sequence>
<keyword evidence="11 15" id="KW-0560">Oxidoreductase</keyword>
<evidence type="ECO:0000256" key="14">
    <source>
        <dbReference type="ARBA" id="ARBA00031146"/>
    </source>
</evidence>
<evidence type="ECO:0000256" key="12">
    <source>
        <dbReference type="ARBA" id="ARBA00023004"/>
    </source>
</evidence>
<evidence type="ECO:0000256" key="15">
    <source>
        <dbReference type="RuleBase" id="RU000683"/>
    </source>
</evidence>
<feature type="domain" description="VOC" evidence="16">
    <location>
        <begin position="8"/>
        <end position="125"/>
    </location>
</feature>
<proteinExistence type="inferred from homology"/>
<comment type="caution">
    <text evidence="17">The sequence shown here is derived from an EMBL/GenBank/DDBJ whole genome shotgun (WGS) entry which is preliminary data.</text>
</comment>
<dbReference type="Proteomes" id="UP000672657">
    <property type="component" value="Unassembled WGS sequence"/>
</dbReference>
<comment type="catalytic activity">
    <reaction evidence="1">
        <text>catechol + O2 = (2Z,4E)-2-hydroxy-6-oxohexa-2,4-dienoate + H(+)</text>
        <dbReference type="Rhea" id="RHEA:17337"/>
        <dbReference type="ChEBI" id="CHEBI:15378"/>
        <dbReference type="ChEBI" id="CHEBI:15379"/>
        <dbReference type="ChEBI" id="CHEBI:18135"/>
        <dbReference type="ChEBI" id="CHEBI:71198"/>
        <dbReference type="EC" id="1.13.11.2"/>
    </reaction>
</comment>
<comment type="subunit">
    <text evidence="4">Homotetramer.</text>
</comment>
<keyword evidence="9 15" id="KW-0058">Aromatic hydrocarbons catabolism</keyword>
<dbReference type="NCBIfam" id="TIGR03211">
    <property type="entry name" value="catechol_2_3"/>
    <property type="match status" value="1"/>
</dbReference>
<evidence type="ECO:0000256" key="13">
    <source>
        <dbReference type="ARBA" id="ARBA00030369"/>
    </source>
</evidence>
<dbReference type="EMBL" id="CAJPVI010000004">
    <property type="protein sequence ID" value="CAG2134433.1"/>
    <property type="molecule type" value="Genomic_DNA"/>
</dbReference>
<evidence type="ECO:0000256" key="3">
    <source>
        <dbReference type="ARBA" id="ARBA00008784"/>
    </source>
</evidence>
<keyword evidence="7" id="KW-0479">Metal-binding</keyword>
<keyword evidence="18" id="KW-1185">Reference proteome</keyword>
<keyword evidence="10 15" id="KW-0223">Dioxygenase</keyword>
<dbReference type="PROSITE" id="PS51819">
    <property type="entry name" value="VOC"/>
    <property type="match status" value="2"/>
</dbReference>
<feature type="domain" description="VOC" evidence="16">
    <location>
        <begin position="156"/>
        <end position="277"/>
    </location>
</feature>
<evidence type="ECO:0000256" key="6">
    <source>
        <dbReference type="ARBA" id="ARBA00022190"/>
    </source>
</evidence>
<evidence type="ECO:0000256" key="8">
    <source>
        <dbReference type="ARBA" id="ARBA00022737"/>
    </source>
</evidence>
<evidence type="ECO:0000256" key="1">
    <source>
        <dbReference type="ARBA" id="ARBA00000163"/>
    </source>
</evidence>
<dbReference type="PROSITE" id="PS00082">
    <property type="entry name" value="EXTRADIOL_DIOXYGENAS"/>
    <property type="match status" value="1"/>
</dbReference>
<evidence type="ECO:0000259" key="16">
    <source>
        <dbReference type="PROSITE" id="PS51819"/>
    </source>
</evidence>
<dbReference type="Gene3D" id="3.10.180.10">
    <property type="entry name" value="2,3-Dihydroxybiphenyl 1,2-Dioxygenase, domain 1"/>
    <property type="match status" value="2"/>
</dbReference>
<dbReference type="Pfam" id="PF22247">
    <property type="entry name" value="Diox-like_N"/>
    <property type="match status" value="1"/>
</dbReference>
<evidence type="ECO:0000313" key="17">
    <source>
        <dbReference type="EMBL" id="CAG2134433.1"/>
    </source>
</evidence>
<dbReference type="Pfam" id="PF00903">
    <property type="entry name" value="Glyoxalase"/>
    <property type="match status" value="1"/>
</dbReference>
<dbReference type="InterPro" id="IPR000486">
    <property type="entry name" value="Xdiol_ring_cleave_dOase_1/2"/>
</dbReference>
<gene>
    <name evidence="17" type="primary">xylE_1</name>
    <name evidence="17" type="ORF">LMG26411_00967</name>
</gene>
<dbReference type="SUPFAM" id="SSF54593">
    <property type="entry name" value="Glyoxalase/Bleomycin resistance protein/Dihydroxybiphenyl dioxygenase"/>
    <property type="match status" value="1"/>
</dbReference>